<gene>
    <name evidence="1" type="ORF">Cflav_PD0805</name>
</gene>
<sequence length="39" mass="4607">MGKRTGWQEAISLMKVETEKAMALGRRNFVSHWYRVLLI</sequence>
<name>B9XQP1_PEDPL</name>
<dbReference type="Proteomes" id="UP000003688">
    <property type="component" value="Unassembled WGS sequence"/>
</dbReference>
<reference evidence="1 2" key="1">
    <citation type="journal article" date="2011" name="J. Bacteriol.">
        <title>Genome sequence of 'Pedosphaera parvula' Ellin514, an aerobic Verrucomicrobial isolate from pasture soil.</title>
        <authorList>
            <person name="Kant R."/>
            <person name="van Passel M.W."/>
            <person name="Sangwan P."/>
            <person name="Palva A."/>
            <person name="Lucas S."/>
            <person name="Copeland A."/>
            <person name="Lapidus A."/>
            <person name="Glavina Del Rio T."/>
            <person name="Dalin E."/>
            <person name="Tice H."/>
            <person name="Bruce D."/>
            <person name="Goodwin L."/>
            <person name="Pitluck S."/>
            <person name="Chertkov O."/>
            <person name="Larimer F.W."/>
            <person name="Land M.L."/>
            <person name="Hauser L."/>
            <person name="Brettin T.S."/>
            <person name="Detter J.C."/>
            <person name="Han S."/>
            <person name="de Vos W.M."/>
            <person name="Janssen P.H."/>
            <person name="Smidt H."/>
        </authorList>
    </citation>
    <scope>NUCLEOTIDE SEQUENCE [LARGE SCALE GENOMIC DNA]</scope>
    <source>
        <strain evidence="1 2">Ellin514</strain>
    </source>
</reference>
<dbReference type="AlphaFoldDB" id="B9XQP1"/>
<dbReference type="EMBL" id="ABOX02000056">
    <property type="protein sequence ID" value="EEF57823.1"/>
    <property type="molecule type" value="Genomic_DNA"/>
</dbReference>
<proteinExistence type="predicted"/>
<comment type="caution">
    <text evidence="1">The sequence shown here is derived from an EMBL/GenBank/DDBJ whole genome shotgun (WGS) entry which is preliminary data.</text>
</comment>
<keyword evidence="2" id="KW-1185">Reference proteome</keyword>
<protein>
    <submittedName>
        <fullName evidence="1">Uncharacterized protein</fullName>
    </submittedName>
</protein>
<dbReference type="STRING" id="320771.Cflav_PD0805"/>
<organism evidence="1 2">
    <name type="scientific">Pedosphaera parvula (strain Ellin514)</name>
    <dbReference type="NCBI Taxonomy" id="320771"/>
    <lineage>
        <taxon>Bacteria</taxon>
        <taxon>Pseudomonadati</taxon>
        <taxon>Verrucomicrobiota</taxon>
        <taxon>Pedosphaerae</taxon>
        <taxon>Pedosphaerales</taxon>
        <taxon>Pedosphaeraceae</taxon>
        <taxon>Pedosphaera</taxon>
    </lineage>
</organism>
<evidence type="ECO:0000313" key="1">
    <source>
        <dbReference type="EMBL" id="EEF57823.1"/>
    </source>
</evidence>
<evidence type="ECO:0000313" key="2">
    <source>
        <dbReference type="Proteomes" id="UP000003688"/>
    </source>
</evidence>
<accession>B9XQP1</accession>